<protein>
    <submittedName>
        <fullName evidence="1">Uncharacterized protein</fullName>
    </submittedName>
</protein>
<accession>A0A2P2IYA7</accession>
<evidence type="ECO:0000313" key="1">
    <source>
        <dbReference type="EMBL" id="MBW86188.1"/>
    </source>
</evidence>
<sequence length="66" mass="7434">MGTIHHLQFLSQSLKLMQILKDHPGKRARHSFIIEDHSRQPLAGEQTLTLQSHNHVLIGDLAFAIG</sequence>
<dbReference type="AlphaFoldDB" id="A0A2P2IYA7"/>
<organism evidence="1">
    <name type="scientific">Rhizophora mucronata</name>
    <name type="common">Asiatic mangrove</name>
    <dbReference type="NCBI Taxonomy" id="61149"/>
    <lineage>
        <taxon>Eukaryota</taxon>
        <taxon>Viridiplantae</taxon>
        <taxon>Streptophyta</taxon>
        <taxon>Embryophyta</taxon>
        <taxon>Tracheophyta</taxon>
        <taxon>Spermatophyta</taxon>
        <taxon>Magnoliopsida</taxon>
        <taxon>eudicotyledons</taxon>
        <taxon>Gunneridae</taxon>
        <taxon>Pentapetalae</taxon>
        <taxon>rosids</taxon>
        <taxon>fabids</taxon>
        <taxon>Malpighiales</taxon>
        <taxon>Rhizophoraceae</taxon>
        <taxon>Rhizophora</taxon>
    </lineage>
</organism>
<proteinExistence type="predicted"/>
<reference evidence="1" key="1">
    <citation type="submission" date="2018-02" db="EMBL/GenBank/DDBJ databases">
        <title>Rhizophora mucronata_Transcriptome.</title>
        <authorList>
            <person name="Meera S.P."/>
            <person name="Sreeshan A."/>
            <person name="Augustine A."/>
        </authorList>
    </citation>
    <scope>NUCLEOTIDE SEQUENCE</scope>
    <source>
        <tissue evidence="1">Leaf</tissue>
    </source>
</reference>
<dbReference type="EMBL" id="GGEC01005705">
    <property type="protein sequence ID" value="MBW86188.1"/>
    <property type="molecule type" value="Transcribed_RNA"/>
</dbReference>
<name>A0A2P2IYA7_RHIMU</name>